<protein>
    <submittedName>
        <fullName evidence="1">Uncharacterized protein</fullName>
    </submittedName>
</protein>
<accession>A0A1Z5IUS4</accession>
<gene>
    <name evidence="1" type="ORF">IWT25_00672</name>
</gene>
<organism evidence="1 2">
    <name type="scientific">Secundilactobacillus pentosiphilus</name>
    <dbReference type="NCBI Taxonomy" id="1714682"/>
    <lineage>
        <taxon>Bacteria</taxon>
        <taxon>Bacillati</taxon>
        <taxon>Bacillota</taxon>
        <taxon>Bacilli</taxon>
        <taxon>Lactobacillales</taxon>
        <taxon>Lactobacillaceae</taxon>
        <taxon>Secundilactobacillus</taxon>
    </lineage>
</organism>
<dbReference type="Proteomes" id="UP000198414">
    <property type="component" value="Unassembled WGS sequence"/>
</dbReference>
<evidence type="ECO:0000313" key="2">
    <source>
        <dbReference type="Proteomes" id="UP000198414"/>
    </source>
</evidence>
<dbReference type="AlphaFoldDB" id="A0A1Z5IUS4"/>
<comment type="caution">
    <text evidence="1">The sequence shown here is derived from an EMBL/GenBank/DDBJ whole genome shotgun (WGS) entry which is preliminary data.</text>
</comment>
<proteinExistence type="predicted"/>
<sequence>MSISFQITNKDGDVMHPETDAKNVTDFDDAVEDYIENNIDYIKKLINAKTDS</sequence>
<reference evidence="1 2" key="1">
    <citation type="submission" date="2015-11" db="EMBL/GenBank/DDBJ databases">
        <title>Draft genome sequences of new species of the genus Lactobacillus isolated from orchardgrass silage.</title>
        <authorList>
            <person name="Tohno M."/>
            <person name="Tanizawa Y."/>
            <person name="Arita M."/>
        </authorList>
    </citation>
    <scope>NUCLEOTIDE SEQUENCE [LARGE SCALE GENOMIC DNA]</scope>
    <source>
        <strain evidence="1 2">IWT25</strain>
    </source>
</reference>
<dbReference type="EMBL" id="BCMI01000005">
    <property type="protein sequence ID" value="GAX05368.1"/>
    <property type="molecule type" value="Genomic_DNA"/>
</dbReference>
<name>A0A1Z5IUS4_9LACO</name>
<evidence type="ECO:0000313" key="1">
    <source>
        <dbReference type="EMBL" id="GAX05368.1"/>
    </source>
</evidence>
<dbReference type="RefSeq" id="WP_180949709.1">
    <property type="nucleotide sequence ID" value="NZ_BCMI01000005.1"/>
</dbReference>